<evidence type="ECO:0000313" key="1">
    <source>
        <dbReference type="EMBL" id="GAI55290.1"/>
    </source>
</evidence>
<protein>
    <recommendedName>
        <fullName evidence="2">Peptidase M1 membrane alanine aminopeptidase domain-containing protein</fullName>
    </recommendedName>
</protein>
<dbReference type="InterPro" id="IPR027268">
    <property type="entry name" value="Peptidase_M4/M1_CTD_sf"/>
</dbReference>
<reference evidence="1" key="1">
    <citation type="journal article" date="2014" name="Front. Microbiol.">
        <title>High frequency of phylogenetically diverse reductive dehalogenase-homologous genes in deep subseafloor sedimentary metagenomes.</title>
        <authorList>
            <person name="Kawai M."/>
            <person name="Futagami T."/>
            <person name="Toyoda A."/>
            <person name="Takaki Y."/>
            <person name="Nishi S."/>
            <person name="Hori S."/>
            <person name="Arai W."/>
            <person name="Tsubouchi T."/>
            <person name="Morono Y."/>
            <person name="Uchiyama I."/>
            <person name="Ito T."/>
            <person name="Fujiyama A."/>
            <person name="Inagaki F."/>
            <person name="Takami H."/>
        </authorList>
    </citation>
    <scope>NUCLEOTIDE SEQUENCE</scope>
    <source>
        <strain evidence="1">Expedition CK06-06</strain>
    </source>
</reference>
<sequence>SWGKETFERGMQSYYRQWALKHVNEYRFRRAMEQAAGQELDWFFDQWLHTAGYLDYALKGWRQHPTSEGYEVTVEIHRKGPWESPVVVEAVTTSGQPVRTTWEDFRHKTTGTVTLQAPEKVRRIVLDPDDKLMDIDRRNNQSGMLPTTVGFLPLMAYYLPKDRYTLSYWPIVWYNYIDQLTPMLRLERRYGPGFAVPYSDTEMGVGYGLGSGALDWHLEHRWPLFLHDTRITGTLEAF</sequence>
<feature type="non-terminal residue" evidence="1">
    <location>
        <position position="238"/>
    </location>
</feature>
<proteinExistence type="predicted"/>
<organism evidence="1">
    <name type="scientific">marine sediment metagenome</name>
    <dbReference type="NCBI Taxonomy" id="412755"/>
    <lineage>
        <taxon>unclassified sequences</taxon>
        <taxon>metagenomes</taxon>
        <taxon>ecological metagenomes</taxon>
    </lineage>
</organism>
<feature type="non-terminal residue" evidence="1">
    <location>
        <position position="1"/>
    </location>
</feature>
<dbReference type="EMBL" id="BARV01035236">
    <property type="protein sequence ID" value="GAI55290.1"/>
    <property type="molecule type" value="Genomic_DNA"/>
</dbReference>
<name>X1QWM4_9ZZZZ</name>
<dbReference type="AlphaFoldDB" id="X1QWM4"/>
<comment type="caution">
    <text evidence="1">The sequence shown here is derived from an EMBL/GenBank/DDBJ whole genome shotgun (WGS) entry which is preliminary data.</text>
</comment>
<dbReference type="SUPFAM" id="SSF55486">
    <property type="entry name" value="Metalloproteases ('zincins'), catalytic domain"/>
    <property type="match status" value="1"/>
</dbReference>
<dbReference type="Gene3D" id="1.10.390.10">
    <property type="entry name" value="Neutral Protease Domain 2"/>
    <property type="match status" value="1"/>
</dbReference>
<evidence type="ECO:0008006" key="2">
    <source>
        <dbReference type="Google" id="ProtNLM"/>
    </source>
</evidence>
<accession>X1QWM4</accession>
<gene>
    <name evidence="1" type="ORF">S06H3_55028</name>
</gene>